<dbReference type="Gene3D" id="3.30.450.20">
    <property type="entry name" value="PAS domain"/>
    <property type="match status" value="1"/>
</dbReference>
<reference evidence="5 6" key="1">
    <citation type="journal article" date="2019" name="Int. J. Syst. Evol. Microbiol.">
        <title>The Global Catalogue of Microorganisms (GCM) 10K type strain sequencing project: providing services to taxonomists for standard genome sequencing and annotation.</title>
        <authorList>
            <consortium name="The Broad Institute Genomics Platform"/>
            <consortium name="The Broad Institute Genome Sequencing Center for Infectious Disease"/>
            <person name="Wu L."/>
            <person name="Ma J."/>
        </authorList>
    </citation>
    <scope>NUCLEOTIDE SEQUENCE [LARGE SCALE GENOMIC DNA]</scope>
    <source>
        <strain evidence="5 6">Q85</strain>
    </source>
</reference>
<dbReference type="SUPFAM" id="SSF55785">
    <property type="entry name" value="PYP-like sensor domain (PAS domain)"/>
    <property type="match status" value="1"/>
</dbReference>
<dbReference type="InterPro" id="IPR001789">
    <property type="entry name" value="Sig_transdc_resp-reg_receiver"/>
</dbReference>
<gene>
    <name evidence="5" type="ORF">ACFQMK_16275</name>
</gene>
<evidence type="ECO:0000259" key="3">
    <source>
        <dbReference type="PROSITE" id="PS50110"/>
    </source>
</evidence>
<comment type="caution">
    <text evidence="5">The sequence shown here is derived from an EMBL/GenBank/DDBJ whole genome shotgun (WGS) entry which is preliminary data.</text>
</comment>
<evidence type="ECO:0000313" key="5">
    <source>
        <dbReference type="EMBL" id="MFC7188391.1"/>
    </source>
</evidence>
<dbReference type="Pfam" id="PF00989">
    <property type="entry name" value="PAS"/>
    <property type="match status" value="1"/>
</dbReference>
<evidence type="ECO:0000256" key="2">
    <source>
        <dbReference type="PROSITE-ProRule" id="PRU00169"/>
    </source>
</evidence>
<evidence type="ECO:0000259" key="4">
    <source>
        <dbReference type="PROSITE" id="PS50112"/>
    </source>
</evidence>
<dbReference type="InterPro" id="IPR011006">
    <property type="entry name" value="CheY-like_superfamily"/>
</dbReference>
<dbReference type="RefSeq" id="WP_267665820.1">
    <property type="nucleotide sequence ID" value="NZ_JAODIX010000116.1"/>
</dbReference>
<dbReference type="PANTHER" id="PTHR44591">
    <property type="entry name" value="STRESS RESPONSE REGULATOR PROTEIN 1"/>
    <property type="match status" value="1"/>
</dbReference>
<proteinExistence type="predicted"/>
<keyword evidence="1 2" id="KW-0597">Phosphoprotein</keyword>
<dbReference type="SMART" id="SM00091">
    <property type="entry name" value="PAS"/>
    <property type="match status" value="1"/>
</dbReference>
<dbReference type="AlphaFoldDB" id="A0ABD5YG95"/>
<sequence>MNNDNIHILHVDDNAAFTRLAETFLNNVDDRFRVHSETDPTAGFEYLRANDVDCVVSDHDMSRSTGIEFLETVRAQYPDLPFILYTGKGSELVASKAIRADVTDYLQKGGGNDNFELLANRVSNAVEQAQTRREAEQTRIQMRAIVENTTDAVVIIDTSSTIQFANPAVESAVGYAPDELVGESLAMLMPNRLEKPHMEAVNRYLETGEQGIDWQSVDLVALHRDGREVPVSISFSEFEQAGEPRFIGIFSVASSE</sequence>
<feature type="modified residue" description="4-aspartylphosphate" evidence="2">
    <location>
        <position position="58"/>
    </location>
</feature>
<dbReference type="CDD" id="cd00130">
    <property type="entry name" value="PAS"/>
    <property type="match status" value="1"/>
</dbReference>
<dbReference type="SMART" id="SM00448">
    <property type="entry name" value="REC"/>
    <property type="match status" value="1"/>
</dbReference>
<dbReference type="Proteomes" id="UP001596390">
    <property type="component" value="Unassembled WGS sequence"/>
</dbReference>
<dbReference type="InterPro" id="IPR050595">
    <property type="entry name" value="Bact_response_regulator"/>
</dbReference>
<accession>A0ABD5YG95</accession>
<dbReference type="Gene3D" id="3.40.50.2300">
    <property type="match status" value="1"/>
</dbReference>
<evidence type="ECO:0000313" key="6">
    <source>
        <dbReference type="Proteomes" id="UP001596390"/>
    </source>
</evidence>
<evidence type="ECO:0000256" key="1">
    <source>
        <dbReference type="ARBA" id="ARBA00022553"/>
    </source>
</evidence>
<dbReference type="SUPFAM" id="SSF52172">
    <property type="entry name" value="CheY-like"/>
    <property type="match status" value="1"/>
</dbReference>
<feature type="domain" description="Response regulatory" evidence="3">
    <location>
        <begin position="7"/>
        <end position="123"/>
    </location>
</feature>
<dbReference type="PROSITE" id="PS50110">
    <property type="entry name" value="RESPONSE_REGULATORY"/>
    <property type="match status" value="1"/>
</dbReference>
<dbReference type="InterPro" id="IPR000014">
    <property type="entry name" value="PAS"/>
</dbReference>
<feature type="domain" description="PAS" evidence="4">
    <location>
        <begin position="138"/>
        <end position="208"/>
    </location>
</feature>
<dbReference type="CDD" id="cd00156">
    <property type="entry name" value="REC"/>
    <property type="match status" value="1"/>
</dbReference>
<dbReference type="InterPro" id="IPR035965">
    <property type="entry name" value="PAS-like_dom_sf"/>
</dbReference>
<dbReference type="Pfam" id="PF00072">
    <property type="entry name" value="Response_reg"/>
    <property type="match status" value="1"/>
</dbReference>
<organism evidence="5 6">
    <name type="scientific">Halorubrum yunnanense</name>
    <dbReference type="NCBI Taxonomy" id="1526162"/>
    <lineage>
        <taxon>Archaea</taxon>
        <taxon>Methanobacteriati</taxon>
        <taxon>Methanobacteriota</taxon>
        <taxon>Stenosarchaea group</taxon>
        <taxon>Halobacteria</taxon>
        <taxon>Halobacteriales</taxon>
        <taxon>Haloferacaceae</taxon>
        <taxon>Halorubrum</taxon>
    </lineage>
</organism>
<dbReference type="PANTHER" id="PTHR44591:SF3">
    <property type="entry name" value="RESPONSE REGULATORY DOMAIN-CONTAINING PROTEIN"/>
    <property type="match status" value="1"/>
</dbReference>
<dbReference type="PROSITE" id="PS50112">
    <property type="entry name" value="PAS"/>
    <property type="match status" value="1"/>
</dbReference>
<keyword evidence="6" id="KW-1185">Reference proteome</keyword>
<dbReference type="EMBL" id="JBHSZZ010000116">
    <property type="protein sequence ID" value="MFC7188391.1"/>
    <property type="molecule type" value="Genomic_DNA"/>
</dbReference>
<name>A0ABD5YG95_9EURY</name>
<dbReference type="InterPro" id="IPR013767">
    <property type="entry name" value="PAS_fold"/>
</dbReference>
<dbReference type="NCBIfam" id="TIGR00229">
    <property type="entry name" value="sensory_box"/>
    <property type="match status" value="1"/>
</dbReference>
<protein>
    <submittedName>
        <fullName evidence="5">PAS domain S-box protein</fullName>
    </submittedName>
</protein>